<name>A0A9X1LMN1_9MICO</name>
<dbReference type="Proteomes" id="UP001139289">
    <property type="component" value="Unassembled WGS sequence"/>
</dbReference>
<comment type="caution">
    <text evidence="2">The sequence shown here is derived from an EMBL/GenBank/DDBJ whole genome shotgun (WGS) entry which is preliminary data.</text>
</comment>
<evidence type="ECO:0000313" key="3">
    <source>
        <dbReference type="Proteomes" id="UP001139289"/>
    </source>
</evidence>
<protein>
    <submittedName>
        <fullName evidence="2">Prepilin-type N-terminal cleavage/methylation domain-containing protein</fullName>
    </submittedName>
</protein>
<keyword evidence="1" id="KW-0812">Transmembrane</keyword>
<gene>
    <name evidence="2" type="ORF">KEC56_02535</name>
</gene>
<accession>A0A9X1LMN1</accession>
<evidence type="ECO:0000313" key="2">
    <source>
        <dbReference type="EMBL" id="MCC2028412.1"/>
    </source>
</evidence>
<dbReference type="InterPro" id="IPR012902">
    <property type="entry name" value="N_methyl_site"/>
</dbReference>
<feature type="transmembrane region" description="Helical" evidence="1">
    <location>
        <begin position="20"/>
        <end position="44"/>
    </location>
</feature>
<keyword evidence="3" id="KW-1185">Reference proteome</keyword>
<reference evidence="2" key="1">
    <citation type="submission" date="2021-04" db="EMBL/GenBank/DDBJ databases">
        <title>Microbacterium tenobrionis sp. nov. and Microbacterium allomyrinae sp. nov., isolated from larvae of Tenobrio molitor and Allomyrina dichotoma, respectively.</title>
        <authorList>
            <person name="Lee S.D."/>
        </authorList>
    </citation>
    <scope>NUCLEOTIDE SEQUENCE</scope>
    <source>
        <strain evidence="2">YMB-B2</strain>
    </source>
</reference>
<keyword evidence="1" id="KW-1133">Transmembrane helix</keyword>
<dbReference type="EMBL" id="JAGTTM010000001">
    <property type="protein sequence ID" value="MCC2028412.1"/>
    <property type="molecule type" value="Genomic_DNA"/>
</dbReference>
<dbReference type="AlphaFoldDB" id="A0A9X1LMN1"/>
<dbReference type="PROSITE" id="PS00409">
    <property type="entry name" value="PROKAR_NTER_METHYL"/>
    <property type="match status" value="1"/>
</dbReference>
<proteinExistence type="predicted"/>
<sequence length="218" mass="23225">MTRHEHDREYEREHERGYSLIEIMIAMGIFSIFLAMFIGGIVAVSRVTNDARTDAQTSSAIGISLQRLERSVRYADAINRPGTVGHRAYVEWRTSAVSASSGVETCSQLRYNSDDGTVALRTWKASASPATGTWGVILRDVRGAATTTYPFSVVAAAGGISNYQGLTVHVIAGTSDSAGTETTTTIYAKNSSFDSISNAVGTNGQSANPVCAGTGYRP</sequence>
<keyword evidence="1" id="KW-0472">Membrane</keyword>
<evidence type="ECO:0000256" key="1">
    <source>
        <dbReference type="SAM" id="Phobius"/>
    </source>
</evidence>
<dbReference type="Pfam" id="PF07963">
    <property type="entry name" value="N_methyl"/>
    <property type="match status" value="1"/>
</dbReference>
<organism evidence="2 3">
    <name type="scientific">Microbacterium tenebrionis</name>
    <dbReference type="NCBI Taxonomy" id="2830665"/>
    <lineage>
        <taxon>Bacteria</taxon>
        <taxon>Bacillati</taxon>
        <taxon>Actinomycetota</taxon>
        <taxon>Actinomycetes</taxon>
        <taxon>Micrococcales</taxon>
        <taxon>Microbacteriaceae</taxon>
        <taxon>Microbacterium</taxon>
    </lineage>
</organism>
<dbReference type="NCBIfam" id="TIGR02532">
    <property type="entry name" value="IV_pilin_GFxxxE"/>
    <property type="match status" value="1"/>
</dbReference>
<dbReference type="RefSeq" id="WP_227529679.1">
    <property type="nucleotide sequence ID" value="NZ_JAGTTM010000001.1"/>
</dbReference>